<name>A0A0D5Y756_9PSED</name>
<dbReference type="Proteomes" id="UP000032748">
    <property type="component" value="Chromosome"/>
</dbReference>
<evidence type="ECO:0000313" key="1">
    <source>
        <dbReference type="EMBL" id="AKA26802.1"/>
    </source>
</evidence>
<evidence type="ECO:0000313" key="2">
    <source>
        <dbReference type="Proteomes" id="UP000032748"/>
    </source>
</evidence>
<reference evidence="1 2" key="1">
    <citation type="journal article" date="2015" name="Mol. Plant Microbe Interact.">
        <title>Comparative Genomic Analysis of Pseudomonas chlororaphis PCL1606 Reveals New Insight into Antifungal Compounds Involved in Biocontrol.</title>
        <authorList>
            <person name="Calderon C.E."/>
            <person name="Ramos C."/>
            <person name="de Vicente A."/>
            <person name="Cazorla F.M."/>
        </authorList>
    </citation>
    <scope>NUCLEOTIDE SEQUENCE [LARGE SCALE GENOMIC DNA]</scope>
    <source>
        <strain evidence="1 2">PCL1606</strain>
    </source>
</reference>
<proteinExistence type="predicted"/>
<dbReference type="KEGG" id="pcz:PCL1606_53560"/>
<gene>
    <name evidence="1" type="ORF">PCL1606_53560</name>
</gene>
<protein>
    <submittedName>
        <fullName evidence="1">Uncharacterized protein</fullName>
    </submittedName>
</protein>
<dbReference type="EMBL" id="CP011110">
    <property type="protein sequence ID" value="AKA26802.1"/>
    <property type="molecule type" value="Genomic_DNA"/>
</dbReference>
<accession>A0A0D5Y756</accession>
<sequence length="51" mass="5586">MRDNTHRGTPEVVHRRSRTSACYIEMSQGRSQAATAFADAIASKLGSCRFG</sequence>
<dbReference type="AlphaFoldDB" id="A0A0D5Y756"/>
<organism evidence="1 2">
    <name type="scientific">Pseudomonas chlororaphis</name>
    <dbReference type="NCBI Taxonomy" id="587753"/>
    <lineage>
        <taxon>Bacteria</taxon>
        <taxon>Pseudomonadati</taxon>
        <taxon>Pseudomonadota</taxon>
        <taxon>Gammaproteobacteria</taxon>
        <taxon>Pseudomonadales</taxon>
        <taxon>Pseudomonadaceae</taxon>
        <taxon>Pseudomonas</taxon>
    </lineage>
</organism>